<keyword evidence="2 6" id="KW-0812">Transmembrane</keyword>
<feature type="domain" description="Mechanosensitive ion channel MscS" evidence="7">
    <location>
        <begin position="192"/>
        <end position="258"/>
    </location>
</feature>
<dbReference type="PANTHER" id="PTHR30566">
    <property type="entry name" value="YNAI-RELATED MECHANOSENSITIVE ION CHANNEL"/>
    <property type="match status" value="1"/>
</dbReference>
<evidence type="ECO:0000256" key="6">
    <source>
        <dbReference type="SAM" id="Phobius"/>
    </source>
</evidence>
<dbReference type="PANTHER" id="PTHR30566:SF25">
    <property type="entry name" value="INNER MEMBRANE PROTEIN"/>
    <property type="match status" value="1"/>
</dbReference>
<evidence type="ECO:0000313" key="9">
    <source>
        <dbReference type="Proteomes" id="UP000298602"/>
    </source>
</evidence>
<dbReference type="Gene3D" id="2.30.30.60">
    <property type="match status" value="1"/>
</dbReference>
<feature type="transmembrane region" description="Helical" evidence="6">
    <location>
        <begin position="95"/>
        <end position="114"/>
    </location>
</feature>
<keyword evidence="9" id="KW-1185">Reference proteome</keyword>
<evidence type="ECO:0000256" key="2">
    <source>
        <dbReference type="ARBA" id="ARBA00022692"/>
    </source>
</evidence>
<evidence type="ECO:0000256" key="5">
    <source>
        <dbReference type="SAM" id="MobiDB-lite"/>
    </source>
</evidence>
<evidence type="ECO:0000313" key="8">
    <source>
        <dbReference type="EMBL" id="QCQ22986.1"/>
    </source>
</evidence>
<gene>
    <name evidence="8" type="ORF">FDQ92_12885</name>
</gene>
<dbReference type="Pfam" id="PF00924">
    <property type="entry name" value="MS_channel_2nd"/>
    <property type="match status" value="1"/>
</dbReference>
<evidence type="ECO:0000259" key="7">
    <source>
        <dbReference type="Pfam" id="PF00924"/>
    </source>
</evidence>
<comment type="subcellular location">
    <subcellularLocation>
        <location evidence="1">Membrane</location>
    </subcellularLocation>
</comment>
<protein>
    <submittedName>
        <fullName evidence="8">Mechanosensitive ion channel</fullName>
    </submittedName>
</protein>
<dbReference type="Gene3D" id="1.10.287.1260">
    <property type="match status" value="1"/>
</dbReference>
<keyword evidence="4 6" id="KW-0472">Membrane</keyword>
<dbReference type="KEGG" id="dax:FDQ92_12885"/>
<dbReference type="InterPro" id="IPR023408">
    <property type="entry name" value="MscS_beta-dom_sf"/>
</dbReference>
<evidence type="ECO:0000256" key="3">
    <source>
        <dbReference type="ARBA" id="ARBA00022989"/>
    </source>
</evidence>
<keyword evidence="3 6" id="KW-1133">Transmembrane helix</keyword>
<evidence type="ECO:0000256" key="1">
    <source>
        <dbReference type="ARBA" id="ARBA00004370"/>
    </source>
</evidence>
<name>A0A4P8L4Q4_9BACT</name>
<dbReference type="GO" id="GO:0008381">
    <property type="term" value="F:mechanosensitive monoatomic ion channel activity"/>
    <property type="evidence" value="ECO:0007669"/>
    <property type="project" value="UniProtKB-ARBA"/>
</dbReference>
<organism evidence="8 9">
    <name type="scientific">Desulfoglaeba alkanexedens ALDC</name>
    <dbReference type="NCBI Taxonomy" id="980445"/>
    <lineage>
        <taxon>Bacteria</taxon>
        <taxon>Pseudomonadati</taxon>
        <taxon>Thermodesulfobacteriota</taxon>
        <taxon>Syntrophobacteria</taxon>
        <taxon>Syntrophobacterales</taxon>
        <taxon>Syntrophobacteraceae</taxon>
        <taxon>Desulfoglaeba</taxon>
    </lineage>
</organism>
<accession>A0A4P8L4Q4</accession>
<evidence type="ECO:0000256" key="4">
    <source>
        <dbReference type="ARBA" id="ARBA00023136"/>
    </source>
</evidence>
<dbReference type="EMBL" id="CP040098">
    <property type="protein sequence ID" value="QCQ22986.1"/>
    <property type="molecule type" value="Genomic_DNA"/>
</dbReference>
<dbReference type="OrthoDB" id="9792218at2"/>
<dbReference type="SUPFAM" id="SSF50182">
    <property type="entry name" value="Sm-like ribonucleoproteins"/>
    <property type="match status" value="1"/>
</dbReference>
<dbReference type="AlphaFoldDB" id="A0A4P8L4Q4"/>
<feature type="transmembrane region" description="Helical" evidence="6">
    <location>
        <begin position="20"/>
        <end position="44"/>
    </location>
</feature>
<feature type="transmembrane region" description="Helical" evidence="6">
    <location>
        <begin position="65"/>
        <end position="83"/>
    </location>
</feature>
<feature type="transmembrane region" description="Helical" evidence="6">
    <location>
        <begin position="170"/>
        <end position="189"/>
    </location>
</feature>
<feature type="transmembrane region" description="Helical" evidence="6">
    <location>
        <begin position="143"/>
        <end position="164"/>
    </location>
</feature>
<dbReference type="GO" id="GO:0016020">
    <property type="term" value="C:membrane"/>
    <property type="evidence" value="ECO:0007669"/>
    <property type="project" value="UniProtKB-SubCell"/>
</dbReference>
<reference evidence="8 9" key="2">
    <citation type="submission" date="2019-05" db="EMBL/GenBank/DDBJ databases">
        <authorList>
            <person name="Suflita J.M."/>
            <person name="Marks C.R."/>
        </authorList>
    </citation>
    <scope>NUCLEOTIDE SEQUENCE [LARGE SCALE GENOMIC DNA]</scope>
    <source>
        <strain evidence="8 9">ALDC</strain>
    </source>
</reference>
<dbReference type="InterPro" id="IPR010920">
    <property type="entry name" value="LSM_dom_sf"/>
</dbReference>
<reference evidence="8 9" key="1">
    <citation type="submission" date="2019-05" db="EMBL/GenBank/DDBJ databases">
        <title>The Complete Genome Sequence of the n-alkane-degrading Desulfoglaeba alkanexedens ALDC reveals multiple alkylsuccinate synthase gene clusters.</title>
        <authorList>
            <person name="Callaghan A.V."/>
            <person name="Davidova I.A."/>
            <person name="Duncan K.E."/>
            <person name="Morris B."/>
            <person name="McInerney M.J."/>
        </authorList>
    </citation>
    <scope>NUCLEOTIDE SEQUENCE [LARGE SCALE GENOMIC DNA]</scope>
    <source>
        <strain evidence="8 9">ALDC</strain>
    </source>
</reference>
<dbReference type="InterPro" id="IPR006685">
    <property type="entry name" value="MscS_channel_2nd"/>
</dbReference>
<sequence length="377" mass="42146">MPDERTSLMEAFLKQGQSLLIAAGIAVGAVALGVAISALIMTILTSFARRSPSPFLQSLSRHVRLPLRLIFPIVTVSAVLPFLKMQPEVLQMFRHVLTVFLIGSVALLAAKLVYVTEEFILAHYYLDPGDNLEARKIYTQVQFFRKAAVIIIGVIAVALILMSFGRVRQVGTTILTSAGIIGIVIGLAAQRSISMFLGSLQLALTQPLRIDDVVIVDGEWGRVEEITLTYVVVRIWDLRRLVVPITYFIERPFQNWTRVSADLLGTVFLYVDYCVPVSAVREELHRILKESKWWDGKVWNLQVTNATERCVELRALMSASDASTAWDLRCHVRERLLEFIQARYPEALPRFRAEIRESSAEPGGGLRAPEAASPGMR</sequence>
<proteinExistence type="predicted"/>
<feature type="region of interest" description="Disordered" evidence="5">
    <location>
        <begin position="357"/>
        <end position="377"/>
    </location>
</feature>
<dbReference type="Proteomes" id="UP000298602">
    <property type="component" value="Chromosome"/>
</dbReference>